<gene>
    <name evidence="3" type="ORF">Tci_047379</name>
</gene>
<feature type="region of interest" description="Disordered" evidence="1">
    <location>
        <begin position="856"/>
        <end position="883"/>
    </location>
</feature>
<proteinExistence type="predicted"/>
<sequence>MMDKCKIGLGYNAVPPSYTGNFMPSKPNFVYPSLDDFVDVNESVSESVVEKPTDESNEPKTVRKENRSSIIKDWVSKSEEEDEPKFQTIKPNFTKIKTYKNINNAYSTAKMPLNNRTTSKNSKINQKVNTVRATHVNTARTKAVLNAIQGNHVNVVKASTCWVWRPKHKVLDHVSRNNSASITFKRFDYVDAQGRSKHMIGNRSYLTDYEEIDGGFVAFRGNSKGGKITGKDFKLTIESHVLLKVPRKDNMYSVDLKNGREKKDAEDLGNKDSEVLKPKKLIQALKDLRWIEAMQEELLQFKLQEVWTLVDLPYGKRAIGSKWVYRNKLDERGIVLRNKARLVAQGHTRRRPRLSDRVYKVEKALCGLHQAPRACDNAGESLDRKSIIGGCQFLEFWLISWQCKKQTVVANSTTKAEDSYEKKLIQMTKIHNDKNVADLLTKAFDAKNINGEAQIHDKVDGKKVIISEASIRRDLRFGDEGGIDCFSNEVIFEQITLIGKHKSRKTKKKDTELPQTSVPTEHVVDEAVNEEMDDSLERATTTATSLDVKRLEKKRRSRTHGLKRLYKVGLSVRVESFADEESLGKEDAFKQGRISDIDANQDIYLVNVHRDEDIFSVNNQDDTSMFDADNDLQGKEVVVKNKVVGKDVSDIEEVNAASIATSEDIQANVDANYQLAERLQEEEQEQLTNAEKAKLFMKFIEKRRKFFAAKGTTEKRNKPPTKAQQRSIMSTCLKNIDGWKPRDLKNKSFTKIQELFDKPMKRRIEDENEFAELKRCLEIVPADDLDAYDSDCDELNTAKVSLMANLSQYGSDVLAEVTDIKEMDKIKAKTGQNQARTGKRGKFNQVKAKVKVKPVKTGHGFGKSMKNQSRRHKYLIGPTRTPS</sequence>
<evidence type="ECO:0000256" key="1">
    <source>
        <dbReference type="SAM" id="MobiDB-lite"/>
    </source>
</evidence>
<dbReference type="InterPro" id="IPR013103">
    <property type="entry name" value="RVT_2"/>
</dbReference>
<accession>A0A6L2MMZ7</accession>
<reference evidence="3" key="1">
    <citation type="journal article" date="2019" name="Sci. Rep.">
        <title>Draft genome of Tanacetum cinerariifolium, the natural source of mosquito coil.</title>
        <authorList>
            <person name="Yamashiro T."/>
            <person name="Shiraishi A."/>
            <person name="Satake H."/>
            <person name="Nakayama K."/>
        </authorList>
    </citation>
    <scope>NUCLEOTIDE SEQUENCE</scope>
</reference>
<feature type="region of interest" description="Disordered" evidence="1">
    <location>
        <begin position="45"/>
        <end position="66"/>
    </location>
</feature>
<dbReference type="AlphaFoldDB" id="A0A6L2MMZ7"/>
<dbReference type="EMBL" id="BKCJ010007075">
    <property type="protein sequence ID" value="GEU75401.1"/>
    <property type="molecule type" value="Genomic_DNA"/>
</dbReference>
<comment type="caution">
    <text evidence="3">The sequence shown here is derived from an EMBL/GenBank/DDBJ whole genome shotgun (WGS) entry which is preliminary data.</text>
</comment>
<dbReference type="Pfam" id="PF07727">
    <property type="entry name" value="RVT_2"/>
    <property type="match status" value="1"/>
</dbReference>
<organism evidence="3">
    <name type="scientific">Tanacetum cinerariifolium</name>
    <name type="common">Dalmatian daisy</name>
    <name type="synonym">Chrysanthemum cinerariifolium</name>
    <dbReference type="NCBI Taxonomy" id="118510"/>
    <lineage>
        <taxon>Eukaryota</taxon>
        <taxon>Viridiplantae</taxon>
        <taxon>Streptophyta</taxon>
        <taxon>Embryophyta</taxon>
        <taxon>Tracheophyta</taxon>
        <taxon>Spermatophyta</taxon>
        <taxon>Magnoliopsida</taxon>
        <taxon>eudicotyledons</taxon>
        <taxon>Gunneridae</taxon>
        <taxon>Pentapetalae</taxon>
        <taxon>asterids</taxon>
        <taxon>campanulids</taxon>
        <taxon>Asterales</taxon>
        <taxon>Asteraceae</taxon>
        <taxon>Asteroideae</taxon>
        <taxon>Anthemideae</taxon>
        <taxon>Anthemidinae</taxon>
        <taxon>Tanacetum</taxon>
    </lineage>
</organism>
<feature type="domain" description="Reverse transcriptase Ty1/copia-type" evidence="2">
    <location>
        <begin position="305"/>
        <end position="349"/>
    </location>
</feature>
<protein>
    <submittedName>
        <fullName evidence="3">Ribonuclease H-like domain-containing protein</fullName>
    </submittedName>
</protein>
<feature type="compositionally biased region" description="Basic and acidic residues" evidence="1">
    <location>
        <begin position="48"/>
        <end position="66"/>
    </location>
</feature>
<name>A0A6L2MMZ7_TANCI</name>
<evidence type="ECO:0000313" key="3">
    <source>
        <dbReference type="EMBL" id="GEU75401.1"/>
    </source>
</evidence>
<evidence type="ECO:0000259" key="2">
    <source>
        <dbReference type="Pfam" id="PF07727"/>
    </source>
</evidence>